<proteinExistence type="predicted"/>
<evidence type="ECO:0000313" key="1">
    <source>
        <dbReference type="EMBL" id="RSL75384.1"/>
    </source>
</evidence>
<accession>A0A428RCX0</accession>
<dbReference type="AlphaFoldDB" id="A0A428RCX0"/>
<protein>
    <submittedName>
        <fullName evidence="1">Uncharacterized protein</fullName>
    </submittedName>
</protein>
<gene>
    <name evidence="1" type="ORF">CEP52_017856</name>
</gene>
<organism evidence="1 2">
    <name type="scientific">Fusarium oligoseptatum</name>
    <dbReference type="NCBI Taxonomy" id="2604345"/>
    <lineage>
        <taxon>Eukaryota</taxon>
        <taxon>Fungi</taxon>
        <taxon>Dikarya</taxon>
        <taxon>Ascomycota</taxon>
        <taxon>Pezizomycotina</taxon>
        <taxon>Sordariomycetes</taxon>
        <taxon>Hypocreomycetidae</taxon>
        <taxon>Hypocreales</taxon>
        <taxon>Nectriaceae</taxon>
        <taxon>Fusarium</taxon>
        <taxon>Fusarium solani species complex</taxon>
    </lineage>
</organism>
<evidence type="ECO:0000313" key="2">
    <source>
        <dbReference type="Proteomes" id="UP000287144"/>
    </source>
</evidence>
<dbReference type="Proteomes" id="UP000287144">
    <property type="component" value="Unassembled WGS sequence"/>
</dbReference>
<sequence length="115" mass="12782">MFSICSATSCGILTRSKGIIEAYSRTPLGVPFPAKPTPSIQSCNEVLVYVTLEAIPTHSRKPWNKLPKTCAIHPYFPLCLPVSRCEAVVTTRISAHIGFEPGNKLTYNYSQRRQK</sequence>
<name>A0A428RCX0_9HYPO</name>
<comment type="caution">
    <text evidence="1">The sequence shown here is derived from an EMBL/GenBank/DDBJ whole genome shotgun (WGS) entry which is preliminary data.</text>
</comment>
<dbReference type="EMBL" id="NKCK01001058">
    <property type="protein sequence ID" value="RSL75384.1"/>
    <property type="molecule type" value="Genomic_DNA"/>
</dbReference>
<reference evidence="1 2" key="1">
    <citation type="submission" date="2017-06" db="EMBL/GenBank/DDBJ databases">
        <title>Comparative genomic analysis of Ambrosia Fusariam Clade fungi.</title>
        <authorList>
            <person name="Stajich J.E."/>
            <person name="Carrillo J."/>
            <person name="Kijimoto T."/>
            <person name="Eskalen A."/>
            <person name="O'Donnell K."/>
            <person name="Kasson M."/>
        </authorList>
    </citation>
    <scope>NUCLEOTIDE SEQUENCE [LARGE SCALE GENOMIC DNA]</scope>
    <source>
        <strain evidence="1 2">NRRL62579</strain>
    </source>
</reference>
<keyword evidence="2" id="KW-1185">Reference proteome</keyword>